<accession>A0A9P4QPL2</accession>
<dbReference type="GO" id="GO:0005524">
    <property type="term" value="F:ATP binding"/>
    <property type="evidence" value="ECO:0007669"/>
    <property type="project" value="InterPro"/>
</dbReference>
<keyword evidence="3" id="KW-0418">Kinase</keyword>
<feature type="region of interest" description="Disordered" evidence="1">
    <location>
        <begin position="939"/>
        <end position="1031"/>
    </location>
</feature>
<feature type="domain" description="Protein kinase" evidence="2">
    <location>
        <begin position="196"/>
        <end position="534"/>
    </location>
</feature>
<dbReference type="PANTHER" id="PTHR44167:SF30">
    <property type="entry name" value="PHOSPHORYLASE KINASE"/>
    <property type="match status" value="1"/>
</dbReference>
<dbReference type="InterPro" id="IPR011009">
    <property type="entry name" value="Kinase-like_dom_sf"/>
</dbReference>
<proteinExistence type="predicted"/>
<dbReference type="SUPFAM" id="SSF56112">
    <property type="entry name" value="Protein kinase-like (PK-like)"/>
    <property type="match status" value="1"/>
</dbReference>
<dbReference type="GO" id="GO:0004674">
    <property type="term" value="F:protein serine/threonine kinase activity"/>
    <property type="evidence" value="ECO:0007669"/>
    <property type="project" value="TreeGrafter"/>
</dbReference>
<reference evidence="3" key="1">
    <citation type="journal article" date="2020" name="Stud. Mycol.">
        <title>101 Dothideomycetes genomes: a test case for predicting lifestyles and emergence of pathogens.</title>
        <authorList>
            <person name="Haridas S."/>
            <person name="Albert R."/>
            <person name="Binder M."/>
            <person name="Bloem J."/>
            <person name="Labutti K."/>
            <person name="Salamov A."/>
            <person name="Andreopoulos B."/>
            <person name="Baker S."/>
            <person name="Barry K."/>
            <person name="Bills G."/>
            <person name="Bluhm B."/>
            <person name="Cannon C."/>
            <person name="Castanera R."/>
            <person name="Culley D."/>
            <person name="Daum C."/>
            <person name="Ezra D."/>
            <person name="Gonzalez J."/>
            <person name="Henrissat B."/>
            <person name="Kuo A."/>
            <person name="Liang C."/>
            <person name="Lipzen A."/>
            <person name="Lutzoni F."/>
            <person name="Magnuson J."/>
            <person name="Mondo S."/>
            <person name="Nolan M."/>
            <person name="Ohm R."/>
            <person name="Pangilinan J."/>
            <person name="Park H.-J."/>
            <person name="Ramirez L."/>
            <person name="Alfaro M."/>
            <person name="Sun H."/>
            <person name="Tritt A."/>
            <person name="Yoshinaga Y."/>
            <person name="Zwiers L.-H."/>
            <person name="Turgeon B."/>
            <person name="Goodwin S."/>
            <person name="Spatafora J."/>
            <person name="Crous P."/>
            <person name="Grigoriev I."/>
        </authorList>
    </citation>
    <scope>NUCLEOTIDE SEQUENCE</scope>
    <source>
        <strain evidence="3">CBS 125425</strain>
    </source>
</reference>
<evidence type="ECO:0000256" key="1">
    <source>
        <dbReference type="SAM" id="MobiDB-lite"/>
    </source>
</evidence>
<feature type="region of interest" description="Disordered" evidence="1">
    <location>
        <begin position="902"/>
        <end position="925"/>
    </location>
</feature>
<dbReference type="GO" id="GO:0044773">
    <property type="term" value="P:mitotic DNA damage checkpoint signaling"/>
    <property type="evidence" value="ECO:0007669"/>
    <property type="project" value="TreeGrafter"/>
</dbReference>
<dbReference type="InterPro" id="IPR008271">
    <property type="entry name" value="Ser/Thr_kinase_AS"/>
</dbReference>
<evidence type="ECO:0000313" key="4">
    <source>
        <dbReference type="Proteomes" id="UP000799444"/>
    </source>
</evidence>
<evidence type="ECO:0000313" key="3">
    <source>
        <dbReference type="EMBL" id="KAF2730344.1"/>
    </source>
</evidence>
<dbReference type="GO" id="GO:0005634">
    <property type="term" value="C:nucleus"/>
    <property type="evidence" value="ECO:0007669"/>
    <property type="project" value="TreeGrafter"/>
</dbReference>
<evidence type="ECO:0000259" key="2">
    <source>
        <dbReference type="PROSITE" id="PS50011"/>
    </source>
</evidence>
<gene>
    <name evidence="3" type="ORF">EJ04DRAFT_47822</name>
</gene>
<feature type="compositionally biased region" description="Basic and acidic residues" evidence="1">
    <location>
        <begin position="940"/>
        <end position="960"/>
    </location>
</feature>
<comment type="caution">
    <text evidence="3">The sequence shown here is derived from an EMBL/GenBank/DDBJ whole genome shotgun (WGS) entry which is preliminary data.</text>
</comment>
<dbReference type="AlphaFoldDB" id="A0A9P4QPL2"/>
<dbReference type="CDD" id="cd00180">
    <property type="entry name" value="PKc"/>
    <property type="match status" value="1"/>
</dbReference>
<feature type="compositionally biased region" description="Low complexity" evidence="1">
    <location>
        <begin position="981"/>
        <end position="991"/>
    </location>
</feature>
<dbReference type="Proteomes" id="UP000799444">
    <property type="component" value="Unassembled WGS sequence"/>
</dbReference>
<name>A0A9P4QPL2_9PLEO</name>
<dbReference type="SMART" id="SM00220">
    <property type="entry name" value="S_TKc"/>
    <property type="match status" value="1"/>
</dbReference>
<protein>
    <submittedName>
        <fullName evidence="3">Kinase-like protein</fullName>
    </submittedName>
</protein>
<dbReference type="PANTHER" id="PTHR44167">
    <property type="entry name" value="OVARIAN-SPECIFIC SERINE/THREONINE-PROTEIN KINASE LOK-RELATED"/>
    <property type="match status" value="1"/>
</dbReference>
<keyword evidence="4" id="KW-1185">Reference proteome</keyword>
<dbReference type="Gene3D" id="1.10.510.10">
    <property type="entry name" value="Transferase(Phosphotransferase) domain 1"/>
    <property type="match status" value="1"/>
</dbReference>
<organism evidence="3 4">
    <name type="scientific">Polyplosphaeria fusca</name>
    <dbReference type="NCBI Taxonomy" id="682080"/>
    <lineage>
        <taxon>Eukaryota</taxon>
        <taxon>Fungi</taxon>
        <taxon>Dikarya</taxon>
        <taxon>Ascomycota</taxon>
        <taxon>Pezizomycotina</taxon>
        <taxon>Dothideomycetes</taxon>
        <taxon>Pleosporomycetidae</taxon>
        <taxon>Pleosporales</taxon>
        <taxon>Tetraplosphaeriaceae</taxon>
        <taxon>Polyplosphaeria</taxon>
    </lineage>
</organism>
<dbReference type="PROSITE" id="PS00108">
    <property type="entry name" value="PROTEIN_KINASE_ST"/>
    <property type="match status" value="1"/>
</dbReference>
<dbReference type="OrthoDB" id="248923at2759"/>
<dbReference type="PROSITE" id="PS50011">
    <property type="entry name" value="PROTEIN_KINASE_DOM"/>
    <property type="match status" value="1"/>
</dbReference>
<dbReference type="Pfam" id="PF00069">
    <property type="entry name" value="Pkinase"/>
    <property type="match status" value="1"/>
</dbReference>
<sequence length="1031" mass="117779">MATTTPACEAARKEIKNLRYEELEEDVPTTTFYPCDRLRTYLTEARIREILNCKCPKCRSHLAFFNTSNPIDTLPQITGRDEGPEDPTRTAYSLFALLISVEHPILIIGFRAKEVSDHELERSASQFSLFSRENLKRYTGNYERNNPDDFIAFARDFAEAIPRFAVPHMDSGKFSHYNTNVKLPFIEEKEIGRKLNDRGQLTSEGANGKVFKFKIYDAYRKFPHAKKVRWFARKKIVAEEFAAYLERENLQNAQRYRDDHIVKLIKAYRVGDSINLIFPLARTNLDHLLRDPRYDYGKMRGGPLEACPAWQQLLGIAKALRKIQGLDPESASPLRDSEPEPLCIHFDLKPDNILVEDDLNWVITDFGQAVMTYANSNRTPRIPNRQGTEAYAPPETEHANMETGRRYDIWSLGCIMLEVTAFVVLGYAGLTGSTDPRDHFTGLDQARRATQPWAKNSDHKFYYRECYQGPLVVKKDITDFMAYLSKRVDIGIENSERSKAFFKRIMHLIEQMLQIDVEKRIDVTGVVRTLADAISQASPDISQNNSTELVRYKGESVIGGPELSSIHLWYWSAAKNDWAGANIDAFENDAGSLRLAYWTHSEGLTKSRFQRDHHKIIPTYAFWSQALSGTSKTWLTILSYIGDYPSELDDTRLSFAGNLSLENARIVQSKLTSQHVRASFDLASVFLEKFVPVKDKVKNGARRFFNREKAERVAQELQGKMQLGAATIQLWEEKIDAAAEKRRERLSSASQAGGSLRPPRAEALFESGYREIPPRRAVIYLHQHGFICTIKMDVNWVLEMSEEDGRVLYFVPNKPENDPHFIACWLRPTVEEQAAGYPAGVPLTPGSLQFVEDWDRFEVDKFELTFTTSDGRNLFWDKYMEVKKDWDLKRLELEKTQGYMPVNRRPERFPHPDFAGSGHITKPNSKARFTFDSQVPPIFEHVEENEPQPRVDKGKGKMVEPPDTESNGHPSNGFLKVPTTSPRRPSAPVVRRGTDSLSSGEGRKRTDQYQGGYGRGRGSRPPNKLLPKENG</sequence>
<keyword evidence="3" id="KW-0808">Transferase</keyword>
<dbReference type="EMBL" id="ML996220">
    <property type="protein sequence ID" value="KAF2730344.1"/>
    <property type="molecule type" value="Genomic_DNA"/>
</dbReference>
<dbReference type="InterPro" id="IPR000719">
    <property type="entry name" value="Prot_kinase_dom"/>
</dbReference>